<protein>
    <submittedName>
        <fullName evidence="1">Uncharacterized protein</fullName>
    </submittedName>
</protein>
<evidence type="ECO:0000313" key="1">
    <source>
        <dbReference type="EMBL" id="KFA00596.1"/>
    </source>
</evidence>
<dbReference type="GO" id="GO:0007165">
    <property type="term" value="P:signal transduction"/>
    <property type="evidence" value="ECO:0007669"/>
    <property type="project" value="TreeGrafter"/>
</dbReference>
<dbReference type="AlphaFoldDB" id="A0A836P011"/>
<accession>A0A836P011</accession>
<comment type="caution">
    <text evidence="1">The sequence shown here is derived from an EMBL/GenBank/DDBJ whole genome shotgun (WGS) entry which is preliminary data.</text>
</comment>
<dbReference type="Gene3D" id="3.90.226.10">
    <property type="entry name" value="2-enoyl-CoA Hydratase, Chain A, domain 1"/>
    <property type="match status" value="1"/>
</dbReference>
<dbReference type="SUPFAM" id="SSF52096">
    <property type="entry name" value="ClpP/crotonase"/>
    <property type="match status" value="1"/>
</dbReference>
<dbReference type="InterPro" id="IPR029045">
    <property type="entry name" value="ClpP/crotonase-like_dom_sf"/>
</dbReference>
<sequence length="301" mass="33157">MAHQRARDSASPAWTLTMDSADLALLRMPDWALYDSPWDWQAFLASSCTGLAERQVPALVIDLRGNEGGLDMASVLLGYLAAGEVAVSPLRKLVRYRRLPDALAPYVTTWDRSFRDWGARAVAYDTRFYTLDSPHPAAQRYLPRHTPHFNGRVLVLISAENSSATFDVAQQLQRNGLATLVGQPTGGNLRGINGSAFFFLHLPNSQIEVDLPLVAQLPTSPQPGPGVLPDVPVDITTQDLQHGRDVEMKTVRALLRGDGTPPWTTIKRPNSQGYKDQTDLRVQCKRTERGNALVHCAPLGE</sequence>
<dbReference type="EMBL" id="AKBN01001363">
    <property type="protein sequence ID" value="KFA00596.1"/>
    <property type="molecule type" value="Genomic_DNA"/>
</dbReference>
<dbReference type="GO" id="GO:0006508">
    <property type="term" value="P:proteolysis"/>
    <property type="evidence" value="ECO:0007669"/>
    <property type="project" value="InterPro"/>
</dbReference>
<dbReference type="GO" id="GO:0008236">
    <property type="term" value="F:serine-type peptidase activity"/>
    <property type="evidence" value="ECO:0007669"/>
    <property type="project" value="InterPro"/>
</dbReference>
<dbReference type="InterPro" id="IPR005151">
    <property type="entry name" value="Tail-specific_protease"/>
</dbReference>
<reference evidence="1" key="1">
    <citation type="submission" date="2012-05" db="EMBL/GenBank/DDBJ databases">
        <authorList>
            <person name="Studholme D.J."/>
            <person name="Wasukira A."/>
            <person name="Grant M."/>
        </authorList>
    </citation>
    <scope>NUCLEOTIDE SEQUENCE [LARGE SCALE GENOMIC DNA]</scope>
    <source>
        <strain evidence="1">NCPPB 890</strain>
    </source>
</reference>
<proteinExistence type="predicted"/>
<organism evidence="1">
    <name type="scientific">Xanthomonas vasicola pv. vasculorum NCPPB 890</name>
    <dbReference type="NCBI Taxonomy" id="1184265"/>
    <lineage>
        <taxon>Bacteria</taxon>
        <taxon>Pseudomonadati</taxon>
        <taxon>Pseudomonadota</taxon>
        <taxon>Gammaproteobacteria</taxon>
        <taxon>Lysobacterales</taxon>
        <taxon>Lysobacteraceae</taxon>
        <taxon>Xanthomonas</taxon>
    </lineage>
</organism>
<name>A0A836P011_XANVA</name>
<gene>
    <name evidence="1" type="ORF">A11K_0121150</name>
</gene>
<dbReference type="GO" id="GO:0030288">
    <property type="term" value="C:outer membrane-bounded periplasmic space"/>
    <property type="evidence" value="ECO:0007669"/>
    <property type="project" value="TreeGrafter"/>
</dbReference>
<dbReference type="PANTHER" id="PTHR32060">
    <property type="entry name" value="TAIL-SPECIFIC PROTEASE"/>
    <property type="match status" value="1"/>
</dbReference>
<dbReference type="GO" id="GO:0004175">
    <property type="term" value="F:endopeptidase activity"/>
    <property type="evidence" value="ECO:0007669"/>
    <property type="project" value="TreeGrafter"/>
</dbReference>
<dbReference type="PANTHER" id="PTHR32060:SF30">
    <property type="entry name" value="CARBOXY-TERMINAL PROCESSING PROTEASE CTPA"/>
    <property type="match status" value="1"/>
</dbReference>
<dbReference type="Pfam" id="PF03572">
    <property type="entry name" value="Peptidase_S41"/>
    <property type="match status" value="1"/>
</dbReference>